<reference evidence="5" key="1">
    <citation type="submission" date="2018-10" db="EMBL/GenBank/DDBJ databases">
        <title>FDA dAtabase for Regulatory Grade micrObial Sequences (FDA-ARGOS): Supporting development and validation of Infectious Disease Dx tests.</title>
        <authorList>
            <person name="Minogue T."/>
            <person name="Wolcott M."/>
            <person name="Wasieloski L."/>
            <person name="Aguilar W."/>
            <person name="Moore D."/>
            <person name="Tallon L."/>
            <person name="Sadzewicz L."/>
            <person name="Sengamalay N."/>
            <person name="Ott S."/>
            <person name="Godinez A."/>
            <person name="Nagaraj S."/>
            <person name="Vavikolanu K."/>
            <person name="Vyas G."/>
            <person name="Nadendla S."/>
            <person name="George J."/>
            <person name="Sichtig H."/>
        </authorList>
    </citation>
    <scope>NUCLEOTIDE SEQUENCE [LARGE SCALE GENOMIC DNA]</scope>
    <source>
        <strain evidence="5">FDAARGOS_343</strain>
    </source>
</reference>
<feature type="domain" description="DUF6688" evidence="2">
    <location>
        <begin position="11"/>
        <end position="264"/>
    </location>
</feature>
<feature type="transmembrane region" description="Helical" evidence="1">
    <location>
        <begin position="12"/>
        <end position="32"/>
    </location>
</feature>
<comment type="caution">
    <text evidence="4">The sequence shown here is derived from an EMBL/GenBank/DDBJ whole genome shotgun (WGS) entry which is preliminary data.</text>
</comment>
<feature type="transmembrane region" description="Helical" evidence="1">
    <location>
        <begin position="53"/>
        <end position="70"/>
    </location>
</feature>
<evidence type="ECO:0000259" key="2">
    <source>
        <dbReference type="Pfam" id="PF20394"/>
    </source>
</evidence>
<name>A0A553STH0_NIACI</name>
<dbReference type="InterPro" id="IPR046510">
    <property type="entry name" value="DUF6688_N"/>
</dbReference>
<gene>
    <name evidence="4" type="ORF">CEQ21_04830</name>
</gene>
<dbReference type="EMBL" id="RIBP01000001">
    <property type="protein sequence ID" value="TRZ40264.1"/>
    <property type="molecule type" value="Genomic_DNA"/>
</dbReference>
<evidence type="ECO:0000313" key="4">
    <source>
        <dbReference type="EMBL" id="TRZ40264.1"/>
    </source>
</evidence>
<evidence type="ECO:0000259" key="3">
    <source>
        <dbReference type="Pfam" id="PF23543"/>
    </source>
</evidence>
<dbReference type="InterPro" id="IPR056491">
    <property type="entry name" value="DUF6688_C"/>
</dbReference>
<dbReference type="Proteomes" id="UP000319837">
    <property type="component" value="Unassembled WGS sequence"/>
</dbReference>
<sequence>MNCLGGGCLLLVILLILISVPIYSLILMVRSFKRKTKHDAKAGTVKMKTRDSLLSIGIYCLFLLGFYLNSSAVDAGEPLRIYEFTGAKSNGYASFANEYIVAVIVLITLGMLSFFLASISYKSISPIVYVICSTLIIANIILAVVYLTHTGFSHDGEEYSVLLLQISFQSLIFLFISRLKDFLDYFLDRQNEKETEYNNKFILFLYRISNNDQKMSKLWVICLFPVLIIFQLVLVLFGQRPDSFIRVFLETSSFIYSKIPAPKPELVEGDGHYLCTVTVKGHKKLVKTIRAGVRRGIRISVNRQLLIANALENILEQYVPTIHKVIRNFYDRYGYPISRHINSKWSADIIYLLMKPLEWFFLFGLYTIDKKPENRIHIQYSELRK</sequence>
<proteinExistence type="predicted"/>
<organism evidence="4 5">
    <name type="scientific">Niallia circulans</name>
    <name type="common">Bacillus circulans</name>
    <dbReference type="NCBI Taxonomy" id="1397"/>
    <lineage>
        <taxon>Bacteria</taxon>
        <taxon>Bacillati</taxon>
        <taxon>Bacillota</taxon>
        <taxon>Bacilli</taxon>
        <taxon>Bacillales</taxon>
        <taxon>Bacillaceae</taxon>
        <taxon>Niallia</taxon>
    </lineage>
</organism>
<protein>
    <submittedName>
        <fullName evidence="4">Uncharacterized protein</fullName>
    </submittedName>
</protein>
<feature type="transmembrane region" description="Helical" evidence="1">
    <location>
        <begin position="159"/>
        <end position="179"/>
    </location>
</feature>
<evidence type="ECO:0000313" key="5">
    <source>
        <dbReference type="Proteomes" id="UP000319837"/>
    </source>
</evidence>
<feature type="transmembrane region" description="Helical" evidence="1">
    <location>
        <begin position="99"/>
        <end position="119"/>
    </location>
</feature>
<accession>A0A553STH0</accession>
<feature type="transmembrane region" description="Helical" evidence="1">
    <location>
        <begin position="126"/>
        <end position="147"/>
    </location>
</feature>
<dbReference type="AlphaFoldDB" id="A0A553STH0"/>
<keyword evidence="1" id="KW-0472">Membrane</keyword>
<keyword evidence="1" id="KW-1133">Transmembrane helix</keyword>
<feature type="domain" description="DUF6688" evidence="3">
    <location>
        <begin position="270"/>
        <end position="381"/>
    </location>
</feature>
<evidence type="ECO:0000256" key="1">
    <source>
        <dbReference type="SAM" id="Phobius"/>
    </source>
</evidence>
<keyword evidence="1" id="KW-0812">Transmembrane</keyword>
<dbReference type="Pfam" id="PF20394">
    <property type="entry name" value="DUF6688"/>
    <property type="match status" value="1"/>
</dbReference>
<feature type="transmembrane region" description="Helical" evidence="1">
    <location>
        <begin position="218"/>
        <end position="238"/>
    </location>
</feature>
<dbReference type="Pfam" id="PF23543">
    <property type="entry name" value="DUF6688_C"/>
    <property type="match status" value="1"/>
</dbReference>